<name>A0A9D4JZ80_DREPO</name>
<evidence type="ECO:0000313" key="1">
    <source>
        <dbReference type="EMBL" id="KAH3826027.1"/>
    </source>
</evidence>
<proteinExistence type="predicted"/>
<sequence length="399" mass="43383">MGYAIEVPTSFQSSATEQKSAAVNDKTLAALQHWCALRVRKVRVAQAIALGRPSVCMRCIFAFYGRSVMGYAIEVPTSFQSSATEQKSAAVNDKTLAALQHWCALRVRKVRVAQAIALGRPSVCMRCIFAFYGRSVMGYAIEVPTSFQSSATEQKSAAVNDKTLAALQHWCALRVRKVRVAQAIALGRPSVCMRCIFAFYGRSVMGYAIEVPTSFQSSATEQKSAAVNDKTLAALQHWCALRVRKVRVAQAIALGRPSVCMRCIFAFYGRSVMGYAIEVPTSFQSSATEQKSAAVNDKTLAALQHWCALRVRKVRVAQAIALGRPSVCMRCIFAFYGRSVMGYAIEVPTSFQSSATEQKSAAVNGTLVIGDLFSGILQSVTCELICTFSTSTIARAFTV</sequence>
<reference evidence="1" key="1">
    <citation type="journal article" date="2019" name="bioRxiv">
        <title>The Genome of the Zebra Mussel, Dreissena polymorpha: A Resource for Invasive Species Research.</title>
        <authorList>
            <person name="McCartney M.A."/>
            <person name="Auch B."/>
            <person name="Kono T."/>
            <person name="Mallez S."/>
            <person name="Zhang Y."/>
            <person name="Obille A."/>
            <person name="Becker A."/>
            <person name="Abrahante J.E."/>
            <person name="Garbe J."/>
            <person name="Badalamenti J.P."/>
            <person name="Herman A."/>
            <person name="Mangelson H."/>
            <person name="Liachko I."/>
            <person name="Sullivan S."/>
            <person name="Sone E.D."/>
            <person name="Koren S."/>
            <person name="Silverstein K.A.T."/>
            <person name="Beckman K.B."/>
            <person name="Gohl D.M."/>
        </authorList>
    </citation>
    <scope>NUCLEOTIDE SEQUENCE</scope>
    <source>
        <strain evidence="1">Duluth1</strain>
        <tissue evidence="1">Whole animal</tissue>
    </source>
</reference>
<comment type="caution">
    <text evidence="1">The sequence shown here is derived from an EMBL/GenBank/DDBJ whole genome shotgun (WGS) entry which is preliminary data.</text>
</comment>
<gene>
    <name evidence="1" type="ORF">DPMN_127916</name>
</gene>
<protein>
    <submittedName>
        <fullName evidence="1">Uncharacterized protein</fullName>
    </submittedName>
</protein>
<accession>A0A9D4JZ80</accession>
<reference evidence="1" key="2">
    <citation type="submission" date="2020-11" db="EMBL/GenBank/DDBJ databases">
        <authorList>
            <person name="McCartney M.A."/>
            <person name="Auch B."/>
            <person name="Kono T."/>
            <person name="Mallez S."/>
            <person name="Becker A."/>
            <person name="Gohl D.M."/>
            <person name="Silverstein K.A.T."/>
            <person name="Koren S."/>
            <person name="Bechman K.B."/>
            <person name="Herman A."/>
            <person name="Abrahante J.E."/>
            <person name="Garbe J."/>
        </authorList>
    </citation>
    <scope>NUCLEOTIDE SEQUENCE</scope>
    <source>
        <strain evidence="1">Duluth1</strain>
        <tissue evidence="1">Whole animal</tissue>
    </source>
</reference>
<dbReference type="Proteomes" id="UP000828390">
    <property type="component" value="Unassembled WGS sequence"/>
</dbReference>
<dbReference type="EMBL" id="JAIWYP010000005">
    <property type="protein sequence ID" value="KAH3826027.1"/>
    <property type="molecule type" value="Genomic_DNA"/>
</dbReference>
<dbReference type="AlphaFoldDB" id="A0A9D4JZ80"/>
<evidence type="ECO:0000313" key="2">
    <source>
        <dbReference type="Proteomes" id="UP000828390"/>
    </source>
</evidence>
<keyword evidence="2" id="KW-1185">Reference proteome</keyword>
<organism evidence="1 2">
    <name type="scientific">Dreissena polymorpha</name>
    <name type="common">Zebra mussel</name>
    <name type="synonym">Mytilus polymorpha</name>
    <dbReference type="NCBI Taxonomy" id="45954"/>
    <lineage>
        <taxon>Eukaryota</taxon>
        <taxon>Metazoa</taxon>
        <taxon>Spiralia</taxon>
        <taxon>Lophotrochozoa</taxon>
        <taxon>Mollusca</taxon>
        <taxon>Bivalvia</taxon>
        <taxon>Autobranchia</taxon>
        <taxon>Heteroconchia</taxon>
        <taxon>Euheterodonta</taxon>
        <taxon>Imparidentia</taxon>
        <taxon>Neoheterodontei</taxon>
        <taxon>Myida</taxon>
        <taxon>Dreissenoidea</taxon>
        <taxon>Dreissenidae</taxon>
        <taxon>Dreissena</taxon>
    </lineage>
</organism>